<keyword evidence="3" id="KW-1185">Reference proteome</keyword>
<dbReference type="Pfam" id="PF00078">
    <property type="entry name" value="RVT_1"/>
    <property type="match status" value="1"/>
</dbReference>
<name>A0A168L8S7_9BACL</name>
<feature type="domain" description="Reverse transcriptase" evidence="1">
    <location>
        <begin position="167"/>
        <end position="313"/>
    </location>
</feature>
<evidence type="ECO:0000313" key="3">
    <source>
        <dbReference type="Proteomes" id="UP000077355"/>
    </source>
</evidence>
<sequence>MKIDSKIFILTDTLPYEIPLIYSNVELYRHIKDNQVWSNINLNLAEYGNEYSIPIQFSIWKDDTTKRFLSLVHPFSQLQMQKFIEQFGFELIEYCKNNSIFSVRYPSGINTTKKISEDKIQNEMLFLLDENLEYKNNDSEEYVDSFFVKWKYNRITNFYKDNLFKSLEMKYKYLLKIDIKSCFDHIYTHSIDWAYLGGKELAKDLLREKNRFSYILDSLMQKANYNETNGIVVGPEFSRSVAEIVLSRIDLIVYDSLKKKEIYHKKDYEIVRFIDDIFIFSNNKDILEITRSLYDETCKYYKLDINQSKVFYEVRPFLKDRMWVPKFKTILDKYFLKFFTKHTITNVGFTKKQIDRLNFNLIDELRWIMAEYPKQSEKIISYVFNSFDNHLEEIFKFIENESSEIKSYYLMSLTDVLHYSLIFSITSAHIKKFIKFMTKFSSYSKKNLLDQSLNIIFKKCLETLKFNINTHYIELNNLILFMRRFQRDLPESLLINYLKTDQSYFTIGSIMFYLDTKKRRYRYSKVRALINEIMNTIIEQINDKYFNGPLDRQKVKDFMLSNLFLPIHDFSGHCSLEKETQNKINQIKKKISKVPWSKKSDSPLFIFFKDYVLDFNKPFFKLDQTDDNVIEYLILKTNNHSIGISGN</sequence>
<gene>
    <name evidence="2" type="ORF">PBAT_18735</name>
</gene>
<accession>A0A168L8S7</accession>
<dbReference type="RefSeq" id="WP_068651769.1">
    <property type="nucleotide sequence ID" value="NZ_CP043611.1"/>
</dbReference>
<proteinExistence type="predicted"/>
<evidence type="ECO:0000259" key="1">
    <source>
        <dbReference type="Pfam" id="PF00078"/>
    </source>
</evidence>
<evidence type="ECO:0000313" key="2">
    <source>
        <dbReference type="EMBL" id="OAB43037.1"/>
    </source>
</evidence>
<comment type="caution">
    <text evidence="2">The sequence shown here is derived from an EMBL/GenBank/DDBJ whole genome shotgun (WGS) entry which is preliminary data.</text>
</comment>
<dbReference type="InterPro" id="IPR000477">
    <property type="entry name" value="RT_dom"/>
</dbReference>
<dbReference type="OrthoDB" id="9780724at2"/>
<dbReference type="Proteomes" id="UP000077355">
    <property type="component" value="Unassembled WGS sequence"/>
</dbReference>
<dbReference type="CDD" id="cd01646">
    <property type="entry name" value="RT_Bac_retron_I"/>
    <property type="match status" value="1"/>
</dbReference>
<protein>
    <recommendedName>
        <fullName evidence="1">Reverse transcriptase domain-containing protein</fullName>
    </recommendedName>
</protein>
<reference evidence="2 3" key="1">
    <citation type="submission" date="2016-03" db="EMBL/GenBank/DDBJ databases">
        <title>Draft genome sequence of Paenibacillus antarcticus CECT 5836.</title>
        <authorList>
            <person name="Shin S.-K."/>
            <person name="Yi H."/>
        </authorList>
    </citation>
    <scope>NUCLEOTIDE SEQUENCE [LARGE SCALE GENOMIC DNA]</scope>
    <source>
        <strain evidence="2 3">CECT 5836</strain>
    </source>
</reference>
<dbReference type="AlphaFoldDB" id="A0A168L8S7"/>
<dbReference type="EMBL" id="LVJI01000030">
    <property type="protein sequence ID" value="OAB43037.1"/>
    <property type="molecule type" value="Genomic_DNA"/>
</dbReference>
<organism evidence="2 3">
    <name type="scientific">Paenibacillus antarcticus</name>
    <dbReference type="NCBI Taxonomy" id="253703"/>
    <lineage>
        <taxon>Bacteria</taxon>
        <taxon>Bacillati</taxon>
        <taxon>Bacillota</taxon>
        <taxon>Bacilli</taxon>
        <taxon>Bacillales</taxon>
        <taxon>Paenibacillaceae</taxon>
        <taxon>Paenibacillus</taxon>
    </lineage>
</organism>